<evidence type="ECO:0000256" key="5">
    <source>
        <dbReference type="SAM" id="Phobius"/>
    </source>
</evidence>
<protein>
    <submittedName>
        <fullName evidence="6">Phage holin</fullName>
    </submittedName>
</protein>
<dbReference type="EMBL" id="JAPRAY010000009">
    <property type="protein sequence ID" value="MCZ0667427.1"/>
    <property type="molecule type" value="Genomic_DNA"/>
</dbReference>
<evidence type="ECO:0000256" key="2">
    <source>
        <dbReference type="ARBA" id="ARBA00022692"/>
    </source>
</evidence>
<dbReference type="InterPro" id="IPR006479">
    <property type="entry name" value="Holin"/>
</dbReference>
<sequence length="84" mass="9163">MKVSKGTIARTAILVLTMINSGLAIFGKSPLPISDETVTQVVSFGFTTAAALVAWWKNNSFTVPALKADAMMKETRVYERKGRK</sequence>
<reference evidence="6" key="1">
    <citation type="submission" date="2022-11" db="EMBL/GenBank/DDBJ databases">
        <title>Temperate bacteriophages infecting mucin-degrading bacterium Ruminococcus gnavus from the human gut.</title>
        <authorList>
            <person name="Buttimer C."/>
        </authorList>
    </citation>
    <scope>NUCLEOTIDE SEQUENCE</scope>
    <source>
        <strain evidence="6">CCUG 49994</strain>
    </source>
</reference>
<keyword evidence="3 5" id="KW-1133">Transmembrane helix</keyword>
<evidence type="ECO:0000256" key="3">
    <source>
        <dbReference type="ARBA" id="ARBA00022989"/>
    </source>
</evidence>
<keyword evidence="2 5" id="KW-0812">Transmembrane</keyword>
<dbReference type="Pfam" id="PF04688">
    <property type="entry name" value="Holin_SPP1"/>
    <property type="match status" value="1"/>
</dbReference>
<dbReference type="Proteomes" id="UP001079535">
    <property type="component" value="Unassembled WGS sequence"/>
</dbReference>
<evidence type="ECO:0000313" key="7">
    <source>
        <dbReference type="Proteomes" id="UP001079535"/>
    </source>
</evidence>
<dbReference type="NCBIfam" id="TIGR01592">
    <property type="entry name" value="holin_SPP1"/>
    <property type="match status" value="1"/>
</dbReference>
<evidence type="ECO:0000313" key="6">
    <source>
        <dbReference type="EMBL" id="MCZ0667427.1"/>
    </source>
</evidence>
<gene>
    <name evidence="6" type="ORF">OZZ17_07705</name>
</gene>
<evidence type="ECO:0000256" key="1">
    <source>
        <dbReference type="ARBA" id="ARBA00004370"/>
    </source>
</evidence>
<feature type="transmembrane region" description="Helical" evidence="5">
    <location>
        <begin position="7"/>
        <end position="26"/>
    </location>
</feature>
<proteinExistence type="predicted"/>
<comment type="subcellular location">
    <subcellularLocation>
        <location evidence="1">Membrane</location>
    </subcellularLocation>
</comment>
<name>A0A9Q4HX06_MEDGN</name>
<evidence type="ECO:0000256" key="4">
    <source>
        <dbReference type="ARBA" id="ARBA00023136"/>
    </source>
</evidence>
<feature type="transmembrane region" description="Helical" evidence="5">
    <location>
        <begin position="38"/>
        <end position="56"/>
    </location>
</feature>
<comment type="caution">
    <text evidence="6">The sequence shown here is derived from an EMBL/GenBank/DDBJ whole genome shotgun (WGS) entry which is preliminary data.</text>
</comment>
<dbReference type="AlphaFoldDB" id="A0A9Q4HX06"/>
<dbReference type="RefSeq" id="WP_268803497.1">
    <property type="nucleotide sequence ID" value="NZ_JAPRAY010000009.1"/>
</dbReference>
<organism evidence="6 7">
    <name type="scientific">Mediterraneibacter gnavus</name>
    <name type="common">Ruminococcus gnavus</name>
    <dbReference type="NCBI Taxonomy" id="33038"/>
    <lineage>
        <taxon>Bacteria</taxon>
        <taxon>Bacillati</taxon>
        <taxon>Bacillota</taxon>
        <taxon>Clostridia</taxon>
        <taxon>Lachnospirales</taxon>
        <taxon>Lachnospiraceae</taxon>
        <taxon>Mediterraneibacter</taxon>
    </lineage>
</organism>
<keyword evidence="4 5" id="KW-0472">Membrane</keyword>
<dbReference type="GO" id="GO:0016020">
    <property type="term" value="C:membrane"/>
    <property type="evidence" value="ECO:0007669"/>
    <property type="project" value="UniProtKB-SubCell"/>
</dbReference>
<accession>A0A9Q4HX06</accession>